<evidence type="ECO:0000256" key="3">
    <source>
        <dbReference type="ARBA" id="ARBA00022821"/>
    </source>
</evidence>
<keyword evidence="5" id="KW-0238">DNA-binding</keyword>
<dbReference type="Pfam" id="PF03106">
    <property type="entry name" value="WRKY"/>
    <property type="match status" value="1"/>
</dbReference>
<dbReference type="CDD" id="cd00018">
    <property type="entry name" value="AP2"/>
    <property type="match status" value="1"/>
</dbReference>
<evidence type="ECO:0000256" key="7">
    <source>
        <dbReference type="ARBA" id="ARBA00023242"/>
    </source>
</evidence>
<keyword evidence="12" id="KW-1185">Reference proteome</keyword>
<dbReference type="KEGG" id="nau:109239297"/>
<dbReference type="SUPFAM" id="SSF54171">
    <property type="entry name" value="DNA-binding domain"/>
    <property type="match status" value="1"/>
</dbReference>
<dbReference type="Gene3D" id="3.30.730.10">
    <property type="entry name" value="AP2/ERF domain"/>
    <property type="match status" value="1"/>
</dbReference>
<comment type="subcellular location">
    <subcellularLocation>
        <location evidence="1">Nucleus</location>
    </subcellularLocation>
</comment>
<dbReference type="GO" id="GO:0009873">
    <property type="term" value="P:ethylene-activated signaling pathway"/>
    <property type="evidence" value="ECO:0007669"/>
    <property type="project" value="UniProtKB-KW"/>
</dbReference>
<sequence>MGEENCWEREVVITELTKGRELMCQLQKQFDPMKQEVCQYLSVEILSSYDKALSLLNGTALSIMSKGKQIMNSAPSSSTDKLESPHLPVDSSTKSYDRPSNSRKRKMISRRTEYVYARSGAEVPPEDGYSWRKYGQKPILGAKYPREYYRCARHHLSKCIATKMVKRSDTEPPIFEVIYGESHSCGQESKNQNEELPAPVLTVLTKEKQSEEVGRGGEISESDIADMVSTPNNSFNNSSTGVVFSSNSNSNSLFNITNSDFISTPTSSPHPDWNSLSLDDYTTRLTALLNDGLENASCTYKGVDFISTPTSDRNLSLDVTTSLTTLSNSAPENARRAYRGVRQRPWRKWSAEIRDPNRAARVWLGTFDNSHDAAVAYDAAAYRFYGKNARLNFPERYMK</sequence>
<feature type="domain" description="AP2/ERF" evidence="10">
    <location>
        <begin position="337"/>
        <end position="394"/>
    </location>
</feature>
<evidence type="ECO:0000313" key="12">
    <source>
        <dbReference type="Proteomes" id="UP000187609"/>
    </source>
</evidence>
<evidence type="ECO:0000259" key="9">
    <source>
        <dbReference type="PROSITE" id="PS50811"/>
    </source>
</evidence>
<evidence type="ECO:0000256" key="5">
    <source>
        <dbReference type="ARBA" id="ARBA00023125"/>
    </source>
</evidence>
<keyword evidence="3" id="KW-0611">Plant defense</keyword>
<evidence type="ECO:0000256" key="2">
    <source>
        <dbReference type="ARBA" id="ARBA00022745"/>
    </source>
</evidence>
<dbReference type="InterPro" id="IPR036576">
    <property type="entry name" value="WRKY_dom_sf"/>
</dbReference>
<evidence type="ECO:0000259" key="10">
    <source>
        <dbReference type="PROSITE" id="PS51032"/>
    </source>
</evidence>
<dbReference type="GO" id="GO:0006952">
    <property type="term" value="P:defense response"/>
    <property type="evidence" value="ECO:0007669"/>
    <property type="project" value="UniProtKB-KW"/>
</dbReference>
<dbReference type="PROSITE" id="PS51032">
    <property type="entry name" value="AP2_ERF"/>
    <property type="match status" value="1"/>
</dbReference>
<comment type="caution">
    <text evidence="11">The sequence shown here is derived from an EMBL/GenBank/DDBJ whole genome shotgun (WGS) entry which is preliminary data.</text>
</comment>
<gene>
    <name evidence="11" type="primary">WRKY41_0</name>
    <name evidence="11" type="ORF">A4A49_18104</name>
</gene>
<dbReference type="SUPFAM" id="SSF118290">
    <property type="entry name" value="WRKY DNA-binding domain"/>
    <property type="match status" value="1"/>
</dbReference>
<dbReference type="SMART" id="SM00774">
    <property type="entry name" value="WRKY"/>
    <property type="match status" value="1"/>
</dbReference>
<feature type="region of interest" description="Disordered" evidence="8">
    <location>
        <begin position="70"/>
        <end position="108"/>
    </location>
</feature>
<dbReference type="Gene3D" id="2.20.25.80">
    <property type="entry name" value="WRKY domain"/>
    <property type="match status" value="1"/>
</dbReference>
<organism evidence="11 12">
    <name type="scientific">Nicotiana attenuata</name>
    <name type="common">Coyote tobacco</name>
    <dbReference type="NCBI Taxonomy" id="49451"/>
    <lineage>
        <taxon>Eukaryota</taxon>
        <taxon>Viridiplantae</taxon>
        <taxon>Streptophyta</taxon>
        <taxon>Embryophyta</taxon>
        <taxon>Tracheophyta</taxon>
        <taxon>Spermatophyta</taxon>
        <taxon>Magnoliopsida</taxon>
        <taxon>eudicotyledons</taxon>
        <taxon>Gunneridae</taxon>
        <taxon>Pentapetalae</taxon>
        <taxon>asterids</taxon>
        <taxon>lamiids</taxon>
        <taxon>Solanales</taxon>
        <taxon>Solanaceae</taxon>
        <taxon>Nicotianoideae</taxon>
        <taxon>Nicotianeae</taxon>
        <taxon>Nicotiana</taxon>
    </lineage>
</organism>
<evidence type="ECO:0000256" key="4">
    <source>
        <dbReference type="ARBA" id="ARBA00023015"/>
    </source>
</evidence>
<keyword evidence="7" id="KW-0539">Nucleus</keyword>
<reference evidence="11" key="1">
    <citation type="submission" date="2016-11" db="EMBL/GenBank/DDBJ databases">
        <title>The genome of Nicotiana attenuata.</title>
        <authorList>
            <person name="Xu S."/>
            <person name="Brockmoeller T."/>
            <person name="Gaquerel E."/>
            <person name="Navarro A."/>
            <person name="Kuhl H."/>
            <person name="Gase K."/>
            <person name="Ling Z."/>
            <person name="Zhou W."/>
            <person name="Kreitzer C."/>
            <person name="Stanke M."/>
            <person name="Tang H."/>
            <person name="Lyons E."/>
            <person name="Pandey P."/>
            <person name="Pandey S.P."/>
            <person name="Timmermann B."/>
            <person name="Baldwin I.T."/>
        </authorList>
    </citation>
    <scope>NUCLEOTIDE SEQUENCE [LARGE SCALE GENOMIC DNA]</scope>
    <source>
        <strain evidence="11">UT</strain>
    </source>
</reference>
<dbReference type="Proteomes" id="UP000187609">
    <property type="component" value="Unassembled WGS sequence"/>
</dbReference>
<dbReference type="GO" id="GO:0000976">
    <property type="term" value="F:transcription cis-regulatory region binding"/>
    <property type="evidence" value="ECO:0007669"/>
    <property type="project" value="TreeGrafter"/>
</dbReference>
<dbReference type="SMR" id="A0A314LAA1"/>
<dbReference type="AlphaFoldDB" id="A0A314LAA1"/>
<dbReference type="InterPro" id="IPR001471">
    <property type="entry name" value="AP2/ERF_dom"/>
</dbReference>
<dbReference type="EMBL" id="MJEQ01000199">
    <property type="protein sequence ID" value="OIT38536.1"/>
    <property type="molecule type" value="Genomic_DNA"/>
</dbReference>
<dbReference type="GeneID" id="109239297"/>
<dbReference type="FunFam" id="3.30.730.10:FF:000001">
    <property type="entry name" value="Ethylene-responsive transcription factor 2"/>
    <property type="match status" value="1"/>
</dbReference>
<evidence type="ECO:0000256" key="6">
    <source>
        <dbReference type="ARBA" id="ARBA00023163"/>
    </source>
</evidence>
<keyword evidence="2" id="KW-0936">Ethylene signaling pathway</keyword>
<keyword evidence="4" id="KW-0805">Transcription regulation</keyword>
<accession>A0A314LAA1</accession>
<dbReference type="InterPro" id="IPR044810">
    <property type="entry name" value="WRKY_plant"/>
</dbReference>
<dbReference type="PRINTS" id="PR00367">
    <property type="entry name" value="ETHRSPELEMNT"/>
</dbReference>
<proteinExistence type="predicted"/>
<evidence type="ECO:0000256" key="8">
    <source>
        <dbReference type="SAM" id="MobiDB-lite"/>
    </source>
</evidence>
<evidence type="ECO:0000313" key="11">
    <source>
        <dbReference type="EMBL" id="OIT38536.1"/>
    </source>
</evidence>
<dbReference type="InterPro" id="IPR036955">
    <property type="entry name" value="AP2/ERF_dom_sf"/>
</dbReference>
<dbReference type="InterPro" id="IPR016177">
    <property type="entry name" value="DNA-bd_dom_sf"/>
</dbReference>
<dbReference type="SMART" id="SM00380">
    <property type="entry name" value="AP2"/>
    <property type="match status" value="1"/>
</dbReference>
<feature type="compositionally biased region" description="Polar residues" evidence="8">
    <location>
        <begin position="70"/>
        <end position="79"/>
    </location>
</feature>
<dbReference type="GO" id="GO:0003700">
    <property type="term" value="F:DNA-binding transcription factor activity"/>
    <property type="evidence" value="ECO:0007669"/>
    <property type="project" value="InterPro"/>
</dbReference>
<dbReference type="PANTHER" id="PTHR32096">
    <property type="entry name" value="WRKY TRANSCRIPTION FACTOR 30-RELATED-RELATED"/>
    <property type="match status" value="1"/>
</dbReference>
<dbReference type="GO" id="GO:0005634">
    <property type="term" value="C:nucleus"/>
    <property type="evidence" value="ECO:0007669"/>
    <property type="project" value="UniProtKB-SubCell"/>
</dbReference>
<feature type="domain" description="WRKY" evidence="9">
    <location>
        <begin position="120"/>
        <end position="184"/>
    </location>
</feature>
<dbReference type="OrthoDB" id="1279373at2759"/>
<dbReference type="Gramene" id="OIT38536">
    <property type="protein sequence ID" value="OIT38536"/>
    <property type="gene ID" value="A4A49_18104"/>
</dbReference>
<name>A0A314LAA1_NICAT</name>
<keyword evidence="6" id="KW-0804">Transcription</keyword>
<dbReference type="PROSITE" id="PS50811">
    <property type="entry name" value="WRKY"/>
    <property type="match status" value="1"/>
</dbReference>
<dbReference type="STRING" id="49451.A0A314LAA1"/>
<dbReference type="Pfam" id="PF00847">
    <property type="entry name" value="AP2"/>
    <property type="match status" value="1"/>
</dbReference>
<dbReference type="PANTHER" id="PTHR32096:SF146">
    <property type="entry name" value="WRKY TRANSCRIPTION FACTOR 19-RELATED"/>
    <property type="match status" value="1"/>
</dbReference>
<evidence type="ECO:0000256" key="1">
    <source>
        <dbReference type="ARBA" id="ARBA00004123"/>
    </source>
</evidence>
<protein>
    <submittedName>
        <fullName evidence="11">Wrky transcription factor 41</fullName>
    </submittedName>
</protein>
<dbReference type="InterPro" id="IPR003657">
    <property type="entry name" value="WRKY_dom"/>
</dbReference>